<dbReference type="PROSITE" id="PS00061">
    <property type="entry name" value="ADH_SHORT"/>
    <property type="match status" value="1"/>
</dbReference>
<name>A0A5J4VE52_9EUKA</name>
<dbReference type="AlphaFoldDB" id="A0A5J4VE52"/>
<organism evidence="3 4">
    <name type="scientific">Streblomastix strix</name>
    <dbReference type="NCBI Taxonomy" id="222440"/>
    <lineage>
        <taxon>Eukaryota</taxon>
        <taxon>Metamonada</taxon>
        <taxon>Preaxostyla</taxon>
        <taxon>Oxymonadida</taxon>
        <taxon>Streblomastigidae</taxon>
        <taxon>Streblomastix</taxon>
    </lineage>
</organism>
<reference evidence="3 4" key="1">
    <citation type="submission" date="2019-03" db="EMBL/GenBank/DDBJ databases">
        <title>Single cell metagenomics reveals metabolic interactions within the superorganism composed of flagellate Streblomastix strix and complex community of Bacteroidetes bacteria on its surface.</title>
        <authorList>
            <person name="Treitli S.C."/>
            <person name="Kolisko M."/>
            <person name="Husnik F."/>
            <person name="Keeling P."/>
            <person name="Hampl V."/>
        </authorList>
    </citation>
    <scope>NUCLEOTIDE SEQUENCE [LARGE SCALE GENOMIC DNA]</scope>
    <source>
        <strain evidence="3">ST1C</strain>
    </source>
</reference>
<evidence type="ECO:0000313" key="4">
    <source>
        <dbReference type="Proteomes" id="UP000324800"/>
    </source>
</evidence>
<dbReference type="Pfam" id="PF00106">
    <property type="entry name" value="adh_short"/>
    <property type="match status" value="1"/>
</dbReference>
<dbReference type="OrthoDB" id="5545019at2759"/>
<dbReference type="InterPro" id="IPR002347">
    <property type="entry name" value="SDR_fam"/>
</dbReference>
<evidence type="ECO:0000256" key="2">
    <source>
        <dbReference type="ARBA" id="ARBA00023002"/>
    </source>
</evidence>
<keyword evidence="2" id="KW-0560">Oxidoreductase</keyword>
<proteinExistence type="predicted"/>
<evidence type="ECO:0000256" key="1">
    <source>
        <dbReference type="ARBA" id="ARBA00004240"/>
    </source>
</evidence>
<gene>
    <name evidence="3" type="ORF">EZS28_023821</name>
</gene>
<dbReference type="GO" id="GO:0016491">
    <property type="term" value="F:oxidoreductase activity"/>
    <property type="evidence" value="ECO:0007669"/>
    <property type="project" value="UniProtKB-KW"/>
</dbReference>
<dbReference type="EMBL" id="SNRW01007777">
    <property type="protein sequence ID" value="KAA6380654.1"/>
    <property type="molecule type" value="Genomic_DNA"/>
</dbReference>
<dbReference type="PANTHER" id="PTHR43899:SF4">
    <property type="entry name" value="17 BETA-HYDROXYSTEROID DEHYDROGENASE TYPE 3"/>
    <property type="match status" value="1"/>
</dbReference>
<comment type="subcellular location">
    <subcellularLocation>
        <location evidence="1">Endoplasmic reticulum</location>
    </subcellularLocation>
</comment>
<dbReference type="SUPFAM" id="SSF51735">
    <property type="entry name" value="NAD(P)-binding Rossmann-fold domains"/>
    <property type="match status" value="1"/>
</dbReference>
<sequence>SQDATNPTEKSLIQFRSNIVTHQYIFQSLYPKLANRQLNSNSNSKRRGAVLFTASGLAIITTPGSVVYSATKAYLGHLGECLATEAESFGIDVVSLYPGMVNSLFSKRGVNELPPFVEKINQNPNSVASLALSGIGRVTRVDSGFQAVTMRLIMKVIDANIFIKILSKVGSKKKNEIRYATNARNGPRARTDAKVAQDRLGHTMGGVLELVECFDS</sequence>
<dbReference type="InterPro" id="IPR036291">
    <property type="entry name" value="NAD(P)-bd_dom_sf"/>
</dbReference>
<feature type="non-terminal residue" evidence="3">
    <location>
        <position position="1"/>
    </location>
</feature>
<dbReference type="Gene3D" id="3.40.50.720">
    <property type="entry name" value="NAD(P)-binding Rossmann-like Domain"/>
    <property type="match status" value="1"/>
</dbReference>
<dbReference type="GO" id="GO:0005783">
    <property type="term" value="C:endoplasmic reticulum"/>
    <property type="evidence" value="ECO:0007669"/>
    <property type="project" value="UniProtKB-SubCell"/>
</dbReference>
<evidence type="ECO:0000313" key="3">
    <source>
        <dbReference type="EMBL" id="KAA6380654.1"/>
    </source>
</evidence>
<dbReference type="Proteomes" id="UP000324800">
    <property type="component" value="Unassembled WGS sequence"/>
</dbReference>
<accession>A0A5J4VE52</accession>
<protein>
    <submittedName>
        <fullName evidence="3">Uncharacterized protein</fullName>
    </submittedName>
</protein>
<comment type="caution">
    <text evidence="3">The sequence shown here is derived from an EMBL/GenBank/DDBJ whole genome shotgun (WGS) entry which is preliminary data.</text>
</comment>
<dbReference type="PANTHER" id="PTHR43899">
    <property type="entry name" value="RH59310P"/>
    <property type="match status" value="1"/>
</dbReference>
<dbReference type="InterPro" id="IPR020904">
    <property type="entry name" value="Sc_DH/Rdtase_CS"/>
</dbReference>
<dbReference type="InterPro" id="IPR051019">
    <property type="entry name" value="VLCFA-Steroid_DH"/>
</dbReference>